<feature type="transmembrane region" description="Helical" evidence="7">
    <location>
        <begin position="359"/>
        <end position="381"/>
    </location>
</feature>
<protein>
    <recommendedName>
        <fullName evidence="8">ABC transporter domain-containing protein</fullName>
    </recommendedName>
</protein>
<sequence>MHARSVRWRQLRLLLWKSVYLYKLRRNWTITALEVLTPLLLTLVQTYLHCSREESSPEGTSTPAILASLNVSDMEAEQVVKPSFYFPTIIAFVPAPSKHNLFICIIAITNICTVNYLAPLRWLQASKTAFCLTRICKAGNISGEEVLRLAFPLAKLEEFADESVMVANLSARFNSLGLANNYGVVFKQAEQGALSYTLRFPSWQEFYTRQTMRPGGATIRPPFWLSGILLPMMSRLNMAVAQIASSTADGERPPPVYFQTRRFPSPKGFDTSRSARKITDVSVIYGFIVLAPVAVKRIADEKSVGMKELLRIAGISDAVYWFSAFLSSLMVMSLETVLITTFLTFPIFCESAILPQSDISLVLFMLTLYAVYCDLFCLLISCVVKTPVYAVFATVCLWMLTYEVPVFFMDFPGSVEYADLSLGQKIATSIFPNMALHWIVRIISAHEENNQGARWSNIGMTGSPYDNVTLAVMFCVVLGYCVLYAVLVWYLDNVWPWQYGIPKEPLFFNRGSYWHPKAPIHSQYQRKDGTEAGIPLESVGDRNNPGIVLDNVTKVYPKNTVALYRVSLKAYPGDVTVLLGRNGAGKTTLLRLITGLEEASAGSVCVAGHDVALDTDAARRSMGFCPQENILFLGLTVLEHLQFFARIRGDSWVTANNAIEEILAAFNLSDKRDTLASSLSWGTRRKLQLGIAVVGNPQIVVLDEPTAGADPECKGALWECVLRFHEDKTMLMTTHSMEEADTLGDRIAVMAAGRIRCCGSSLFLRKTYGTGYRIRVTLEESAVHEDLDELTRVFQKHVPAAHIEDGEYTAPLNYLRRGGTQHVNVGDVRVNTLIELLKELEEAWQGHAMQSLSVDVAALEDVMRRVELDSDRRSTPPQQRAPQQQLPDVHVAGQEPVVCYPAAAAIEANFSSTGELRPHLSQQLGALVAKKLQYDLRDLRLPVLMLLLPLSVLLLFAYINQTHISRKLTYSGPVEYSLLNVFGHTVRVLHHRCVHLERTLPLRNTKSEVDLVLRFGVIAKYLRDEQGAEVRDLGNADPQPWLQNLALTNYRRYRSQYIIGAQFRSTSNLSGVPDSAFLPGSLDTDNETAVEVTAWHSGYSPHSSAVSIVAASRAFLPGWQLRVVNHPLPKENPRPEPDPTIVLATRLMCAVFMPVGLAFLGATYVLFPVEERVRNVKLLQLQCGASSAAFWGSAFAVDLALHACCSLVILSPLFMLDHHQLYSDTATIEKCRDCILSKGCLTWDKMSAGRDVCIMLLVGVALFSVVTLIDSGLVESLVTRLRAIQGAVPTAVDEHRSVKEERARVEQIIARRSKMSDPLEAKAWKTIKLMCVSFWAYSVVLCVDNLRKSYRSVEAVRGLSFTLNSHECFGLLGMNGAGKTTTFRMLAGDLVPTAGNAFIGDADLATSRRKYQARIGYCPQTDVTLDLLSGREMLALFGRLRGIPETDLEEVIDRTLQFVDMAKYADVTTGKYSGGTRRKLSLAVAFVGHPRVVLLDEPTASVDPQARRRIWNILTAVKRNLYLSILLTSHCMRECETLCSRVAILCEGRFACLGSTQQLKEDIGRGATILARCLPQDSGLVCKVLEERFPGAQLRRRHQHGALLRFHVMAQLWHKLFAGMEELRAHGLVSEYVVSDVSLTEVFLHFARQQRKDVSNAHAASPPRGASV</sequence>
<dbReference type="InterPro" id="IPR026082">
    <property type="entry name" value="ABCA"/>
</dbReference>
<evidence type="ECO:0000313" key="9">
    <source>
        <dbReference type="EMBL" id="KAH8024624.1"/>
    </source>
</evidence>
<proteinExistence type="predicted"/>
<dbReference type="GO" id="GO:0016887">
    <property type="term" value="F:ATP hydrolysis activity"/>
    <property type="evidence" value="ECO:0007669"/>
    <property type="project" value="InterPro"/>
</dbReference>
<dbReference type="SMART" id="SM00382">
    <property type="entry name" value="AAA"/>
    <property type="match status" value="2"/>
</dbReference>
<dbReference type="Proteomes" id="UP000821866">
    <property type="component" value="Unassembled WGS sequence"/>
</dbReference>
<comment type="subcellular location">
    <subcellularLocation>
        <location evidence="1">Membrane</location>
        <topology evidence="1">Multi-pass membrane protein</topology>
    </subcellularLocation>
</comment>
<keyword evidence="5 7" id="KW-1133">Transmembrane helix</keyword>
<keyword evidence="6 7" id="KW-0472">Membrane</keyword>
<dbReference type="Pfam" id="PF00005">
    <property type="entry name" value="ABC_tran"/>
    <property type="match status" value="2"/>
</dbReference>
<evidence type="ECO:0000256" key="4">
    <source>
        <dbReference type="ARBA" id="ARBA00022840"/>
    </source>
</evidence>
<name>A0A9J6DRX5_RHIMP</name>
<feature type="domain" description="ABC transporter" evidence="8">
    <location>
        <begin position="1341"/>
        <end position="1572"/>
    </location>
</feature>
<dbReference type="InterPro" id="IPR013525">
    <property type="entry name" value="ABC2_TM"/>
</dbReference>
<feature type="transmembrane region" description="Helical" evidence="7">
    <location>
        <begin position="1254"/>
        <end position="1274"/>
    </location>
</feature>
<evidence type="ECO:0000256" key="5">
    <source>
        <dbReference type="ARBA" id="ARBA00022989"/>
    </source>
</evidence>
<dbReference type="CDD" id="cd03263">
    <property type="entry name" value="ABC_subfamily_A"/>
    <property type="match status" value="2"/>
</dbReference>
<evidence type="ECO:0000313" key="10">
    <source>
        <dbReference type="Proteomes" id="UP000821866"/>
    </source>
</evidence>
<evidence type="ECO:0000256" key="3">
    <source>
        <dbReference type="ARBA" id="ARBA00022741"/>
    </source>
</evidence>
<evidence type="ECO:0000256" key="6">
    <source>
        <dbReference type="ARBA" id="ARBA00023136"/>
    </source>
</evidence>
<feature type="transmembrane region" description="Helical" evidence="7">
    <location>
        <begin position="939"/>
        <end position="959"/>
    </location>
</feature>
<evidence type="ECO:0000259" key="8">
    <source>
        <dbReference type="PROSITE" id="PS50893"/>
    </source>
</evidence>
<dbReference type="PANTHER" id="PTHR19229">
    <property type="entry name" value="ATP-BINDING CASSETTE TRANSPORTER SUBFAMILY A ABCA"/>
    <property type="match status" value="1"/>
</dbReference>
<dbReference type="InterPro" id="IPR003439">
    <property type="entry name" value="ABC_transporter-like_ATP-bd"/>
</dbReference>
<feature type="transmembrane region" description="Helical" evidence="7">
    <location>
        <begin position="1188"/>
        <end position="1214"/>
    </location>
</feature>
<evidence type="ECO:0000256" key="7">
    <source>
        <dbReference type="SAM" id="Phobius"/>
    </source>
</evidence>
<dbReference type="InterPro" id="IPR003593">
    <property type="entry name" value="AAA+_ATPase"/>
</dbReference>
<dbReference type="VEuPathDB" id="VectorBase:LOC119169282"/>
<comment type="caution">
    <text evidence="9">The sequence shown here is derived from an EMBL/GenBank/DDBJ whole genome shotgun (WGS) entry which is preliminary data.</text>
</comment>
<dbReference type="VEuPathDB" id="VectorBase:LOC119164485"/>
<organism evidence="9 10">
    <name type="scientific">Rhipicephalus microplus</name>
    <name type="common">Cattle tick</name>
    <name type="synonym">Boophilus microplus</name>
    <dbReference type="NCBI Taxonomy" id="6941"/>
    <lineage>
        <taxon>Eukaryota</taxon>
        <taxon>Metazoa</taxon>
        <taxon>Ecdysozoa</taxon>
        <taxon>Arthropoda</taxon>
        <taxon>Chelicerata</taxon>
        <taxon>Arachnida</taxon>
        <taxon>Acari</taxon>
        <taxon>Parasitiformes</taxon>
        <taxon>Ixodida</taxon>
        <taxon>Ixodoidea</taxon>
        <taxon>Ixodidae</taxon>
        <taxon>Rhipicephalinae</taxon>
        <taxon>Rhipicephalus</taxon>
        <taxon>Boophilus</taxon>
    </lineage>
</organism>
<dbReference type="GO" id="GO:0016020">
    <property type="term" value="C:membrane"/>
    <property type="evidence" value="ECO:0007669"/>
    <property type="project" value="UniProtKB-SubCell"/>
</dbReference>
<dbReference type="Pfam" id="PF12698">
    <property type="entry name" value="ABC2_membrane_3"/>
    <property type="match status" value="1"/>
</dbReference>
<dbReference type="PROSITE" id="PS50893">
    <property type="entry name" value="ABC_TRANSPORTER_2"/>
    <property type="match status" value="2"/>
</dbReference>
<feature type="transmembrane region" description="Helical" evidence="7">
    <location>
        <begin position="388"/>
        <end position="408"/>
    </location>
</feature>
<reference evidence="9" key="1">
    <citation type="journal article" date="2020" name="Cell">
        <title>Large-Scale Comparative Analyses of Tick Genomes Elucidate Their Genetic Diversity and Vector Capacities.</title>
        <authorList>
            <consortium name="Tick Genome and Microbiome Consortium (TIGMIC)"/>
            <person name="Jia N."/>
            <person name="Wang J."/>
            <person name="Shi W."/>
            <person name="Du L."/>
            <person name="Sun Y."/>
            <person name="Zhan W."/>
            <person name="Jiang J.F."/>
            <person name="Wang Q."/>
            <person name="Zhang B."/>
            <person name="Ji P."/>
            <person name="Bell-Sakyi L."/>
            <person name="Cui X.M."/>
            <person name="Yuan T.T."/>
            <person name="Jiang B.G."/>
            <person name="Yang W.F."/>
            <person name="Lam T.T."/>
            <person name="Chang Q.C."/>
            <person name="Ding S.J."/>
            <person name="Wang X.J."/>
            <person name="Zhu J.G."/>
            <person name="Ruan X.D."/>
            <person name="Zhao L."/>
            <person name="Wei J.T."/>
            <person name="Ye R.Z."/>
            <person name="Que T.C."/>
            <person name="Du C.H."/>
            <person name="Zhou Y.H."/>
            <person name="Cheng J.X."/>
            <person name="Dai P.F."/>
            <person name="Guo W.B."/>
            <person name="Han X.H."/>
            <person name="Huang E.J."/>
            <person name="Li L.F."/>
            <person name="Wei W."/>
            <person name="Gao Y.C."/>
            <person name="Liu J.Z."/>
            <person name="Shao H.Z."/>
            <person name="Wang X."/>
            <person name="Wang C.C."/>
            <person name="Yang T.C."/>
            <person name="Huo Q.B."/>
            <person name="Li W."/>
            <person name="Chen H.Y."/>
            <person name="Chen S.E."/>
            <person name="Zhou L.G."/>
            <person name="Ni X.B."/>
            <person name="Tian J.H."/>
            <person name="Sheng Y."/>
            <person name="Liu T."/>
            <person name="Pan Y.S."/>
            <person name="Xia L.Y."/>
            <person name="Li J."/>
            <person name="Zhao F."/>
            <person name="Cao W.C."/>
        </authorList>
    </citation>
    <scope>NUCLEOTIDE SEQUENCE</scope>
    <source>
        <strain evidence="9">Rmic-2018</strain>
    </source>
</reference>
<dbReference type="FunFam" id="3.40.50.300:FF:000436">
    <property type="entry name" value="ATP binding cassette subfamily A member 9"/>
    <property type="match status" value="1"/>
</dbReference>
<evidence type="ECO:0000256" key="2">
    <source>
        <dbReference type="ARBA" id="ARBA00022692"/>
    </source>
</evidence>
<gene>
    <name evidence="9" type="ORF">HPB51_000064</name>
</gene>
<feature type="transmembrane region" description="Helical" evidence="7">
    <location>
        <begin position="27"/>
        <end position="48"/>
    </location>
</feature>
<dbReference type="FunFam" id="3.40.50.300:FF:002470">
    <property type="entry name" value="ABC transporter, putative"/>
    <property type="match status" value="1"/>
</dbReference>
<dbReference type="Gene3D" id="3.40.50.300">
    <property type="entry name" value="P-loop containing nucleotide triphosphate hydrolases"/>
    <property type="match status" value="2"/>
</dbReference>
<dbReference type="GO" id="GO:0005319">
    <property type="term" value="F:lipid transporter activity"/>
    <property type="evidence" value="ECO:0007669"/>
    <property type="project" value="TreeGrafter"/>
</dbReference>
<dbReference type="EMBL" id="JABSTU010000007">
    <property type="protein sequence ID" value="KAH8024624.1"/>
    <property type="molecule type" value="Genomic_DNA"/>
</dbReference>
<reference evidence="9" key="2">
    <citation type="submission" date="2021-09" db="EMBL/GenBank/DDBJ databases">
        <authorList>
            <person name="Jia N."/>
            <person name="Wang J."/>
            <person name="Shi W."/>
            <person name="Du L."/>
            <person name="Sun Y."/>
            <person name="Zhan W."/>
            <person name="Jiang J."/>
            <person name="Wang Q."/>
            <person name="Zhang B."/>
            <person name="Ji P."/>
            <person name="Sakyi L.B."/>
            <person name="Cui X."/>
            <person name="Yuan T."/>
            <person name="Jiang B."/>
            <person name="Yang W."/>
            <person name="Lam T.T.-Y."/>
            <person name="Chang Q."/>
            <person name="Ding S."/>
            <person name="Wang X."/>
            <person name="Zhu J."/>
            <person name="Ruan X."/>
            <person name="Zhao L."/>
            <person name="Wei J."/>
            <person name="Que T."/>
            <person name="Du C."/>
            <person name="Cheng J."/>
            <person name="Dai P."/>
            <person name="Han X."/>
            <person name="Huang E."/>
            <person name="Gao Y."/>
            <person name="Liu J."/>
            <person name="Shao H."/>
            <person name="Ye R."/>
            <person name="Li L."/>
            <person name="Wei W."/>
            <person name="Wang X."/>
            <person name="Wang C."/>
            <person name="Huo Q."/>
            <person name="Li W."/>
            <person name="Guo W."/>
            <person name="Chen H."/>
            <person name="Chen S."/>
            <person name="Zhou L."/>
            <person name="Zhou L."/>
            <person name="Ni X."/>
            <person name="Tian J."/>
            <person name="Zhou Y."/>
            <person name="Sheng Y."/>
            <person name="Liu T."/>
            <person name="Pan Y."/>
            <person name="Xia L."/>
            <person name="Li J."/>
            <person name="Zhao F."/>
            <person name="Cao W."/>
        </authorList>
    </citation>
    <scope>NUCLEOTIDE SEQUENCE</scope>
    <source>
        <strain evidence="9">Rmic-2018</strain>
        <tissue evidence="9">Larvae</tissue>
    </source>
</reference>
<keyword evidence="3" id="KW-0547">Nucleotide-binding</keyword>
<feature type="transmembrane region" description="Helical" evidence="7">
    <location>
        <begin position="1143"/>
        <end position="1167"/>
    </location>
</feature>
<accession>A0A9J6DRX5</accession>
<dbReference type="GO" id="GO:0005524">
    <property type="term" value="F:ATP binding"/>
    <property type="evidence" value="ECO:0007669"/>
    <property type="project" value="UniProtKB-KW"/>
</dbReference>
<feature type="domain" description="ABC transporter" evidence="8">
    <location>
        <begin position="547"/>
        <end position="777"/>
    </location>
</feature>
<dbReference type="GO" id="GO:0140359">
    <property type="term" value="F:ABC-type transporter activity"/>
    <property type="evidence" value="ECO:0007669"/>
    <property type="project" value="InterPro"/>
</dbReference>
<evidence type="ECO:0000256" key="1">
    <source>
        <dbReference type="ARBA" id="ARBA00004141"/>
    </source>
</evidence>
<keyword evidence="4" id="KW-0067">ATP-binding</keyword>
<keyword evidence="10" id="KW-1185">Reference proteome</keyword>
<dbReference type="PANTHER" id="PTHR19229:SF250">
    <property type="entry name" value="ABC TRANSPORTER DOMAIN-CONTAINING PROTEIN-RELATED"/>
    <property type="match status" value="1"/>
</dbReference>
<keyword evidence="2 7" id="KW-0812">Transmembrane</keyword>
<dbReference type="InterPro" id="IPR027417">
    <property type="entry name" value="P-loop_NTPase"/>
</dbReference>
<dbReference type="SUPFAM" id="SSF52540">
    <property type="entry name" value="P-loop containing nucleoside triphosphate hydrolases"/>
    <property type="match status" value="2"/>
</dbReference>
<feature type="transmembrane region" description="Helical" evidence="7">
    <location>
        <begin position="470"/>
        <end position="491"/>
    </location>
</feature>
<feature type="transmembrane region" description="Helical" evidence="7">
    <location>
        <begin position="319"/>
        <end position="347"/>
    </location>
</feature>